<dbReference type="KEGG" id="muc:MuYL_0954"/>
<evidence type="ECO:0000313" key="1">
    <source>
        <dbReference type="EMBL" id="ASU32854.1"/>
    </source>
</evidence>
<dbReference type="Proteomes" id="UP000215002">
    <property type="component" value="Chromosome"/>
</dbReference>
<dbReference type="EMBL" id="CP022743">
    <property type="protein sequence ID" value="ASU32854.1"/>
    <property type="molecule type" value="Genomic_DNA"/>
</dbReference>
<dbReference type="OrthoDB" id="1522549at2"/>
<sequence>MQNLTAHYNILFNAKEILRQKQVGYAASFVDNYNELLSVYPDTIAQSGTPDKDLEEAIVKANKIINIKEQSNYQGDAYLVLGKANYLEGNYFNATEFLNYVIKSYPKRPDLVQDALTWKARALMHLNELPQAKIAIDSAIQNIDPKKNKQLIADIYATKLQYDISVQEYTDGEEMAKDAISHCSDKMQRLRLNYILGQLQELNQKPADAINSYSKIASSNVSFEMAFNASLNRIRIEDARDGIKTDRTQRLMALLKEPNNKEFKDQIYFQAAELQMRDKNIDGAIKNYKLSVRNSLSNQNQKGLSYLRLANIYFKNKADYLTSKKYYDSTLTTLPLNYPGYQAIKKTNANLQLLADGYQTIAREDTLQALAKMDEKARNAVIDKMVSDKILEQEAETKAATAAASVNESNNILDNGADLLDNNSAGSNAGAKTGRVGAKSLSSSGNSGGSSFYFYNTSAISQGYSDFKRKWGNRKLEDDWRRSSRSNSDITANAVNIANTDPDALITGQPGANPKTPTAGGYRAELIKGLPLTPELLSASNIKVYHAYIDIANFYRDILGDKKEAASIYETILSRFPNDANKASIYYNLYRLYADIDKAKSDNYKNILLRDYASTPFAKIISDPDYAKKLEDENAEFTQAYNKVFDLYAQKKYSEVIAGVPQLIKQYPGNKLSAQLYYLKTIAEGHNEKVAPFTDSLQLIAKNFPDDKLVTPLVNQQLAYITANLADLQARPAILIDDNPQEIPFTLDRALRKETAYRPQVDPNTINQPQVRIDRPQQIAIEKPRQTPQITPAILPPVKQPQVIIKQVPQLPAPVQPPASQPEVIAKQPEQAKQPEVIAQQPAPVTPVTTPPVKQDTLPPPVKRDTIAQTVQQNVVIKATADGSEIKPDVVLSVFTMHDSTNYYFAVNVKSGTTNLASSRFGFGQFIRANYPGKGIKHQLLPVGADNQVIYVGRFPSLADVKKYAREVVPLLPDIMKVPKDKYSFFIISQENLNKLADAKLLDSYLDYYQKNF</sequence>
<evidence type="ECO:0000313" key="2">
    <source>
        <dbReference type="Proteomes" id="UP000215002"/>
    </source>
</evidence>
<dbReference type="Pfam" id="PF13174">
    <property type="entry name" value="TPR_6"/>
    <property type="match status" value="2"/>
</dbReference>
<dbReference type="InterPro" id="IPR011990">
    <property type="entry name" value="TPR-like_helical_dom_sf"/>
</dbReference>
<evidence type="ECO:0008006" key="3">
    <source>
        <dbReference type="Google" id="ProtNLM"/>
    </source>
</evidence>
<gene>
    <name evidence="1" type="ORF">MuYL_0954</name>
</gene>
<protein>
    <recommendedName>
        <fullName evidence="3">Tetratricopeptide repeat protein</fullName>
    </recommendedName>
</protein>
<dbReference type="SUPFAM" id="SSF48452">
    <property type="entry name" value="TPR-like"/>
    <property type="match status" value="1"/>
</dbReference>
<dbReference type="Gene3D" id="1.25.40.10">
    <property type="entry name" value="Tetratricopeptide repeat domain"/>
    <property type="match status" value="2"/>
</dbReference>
<organism evidence="1 2">
    <name type="scientific">Mucilaginibacter xinganensis</name>
    <dbReference type="NCBI Taxonomy" id="1234841"/>
    <lineage>
        <taxon>Bacteria</taxon>
        <taxon>Pseudomonadati</taxon>
        <taxon>Bacteroidota</taxon>
        <taxon>Sphingobacteriia</taxon>
        <taxon>Sphingobacteriales</taxon>
        <taxon>Sphingobacteriaceae</taxon>
        <taxon>Mucilaginibacter</taxon>
    </lineage>
</organism>
<dbReference type="RefSeq" id="WP_157740597.1">
    <property type="nucleotide sequence ID" value="NZ_CP022743.1"/>
</dbReference>
<accession>A0A223NT46</accession>
<dbReference type="AlphaFoldDB" id="A0A223NT46"/>
<name>A0A223NT46_9SPHI</name>
<dbReference type="InterPro" id="IPR019734">
    <property type="entry name" value="TPR_rpt"/>
</dbReference>
<reference evidence="1 2" key="1">
    <citation type="submission" date="2017-08" db="EMBL/GenBank/DDBJ databases">
        <title>Complete genome sequence of Mucilaginibacter sp. strain BJC16-A31.</title>
        <authorList>
            <consortium name="Henan University of Science and Technology"/>
            <person name="You X."/>
        </authorList>
    </citation>
    <scope>NUCLEOTIDE SEQUENCE [LARGE SCALE GENOMIC DNA]</scope>
    <source>
        <strain evidence="1 2">BJC16-A31</strain>
    </source>
</reference>
<proteinExistence type="predicted"/>
<keyword evidence="2" id="KW-1185">Reference proteome</keyword>